<dbReference type="EMBL" id="JAANYQ010000003">
    <property type="protein sequence ID" value="KAF4124862.1"/>
    <property type="molecule type" value="Genomic_DNA"/>
</dbReference>
<sequence>MIIRSSGVSGTFSLLLSTLETDDTMLGFQMSQRDNCKLDMVS</sequence>
<name>A0A9P5D3E6_9HYPO</name>
<gene>
    <name evidence="1" type="ORF">GMORB2_3701</name>
</gene>
<evidence type="ECO:0000313" key="1">
    <source>
        <dbReference type="EMBL" id="KAF4124862.1"/>
    </source>
</evidence>
<protein>
    <submittedName>
        <fullName evidence="1">Uncharacterized protein</fullName>
    </submittedName>
</protein>
<accession>A0A9P5D3E6</accession>
<comment type="caution">
    <text evidence="1">The sequence shown here is derived from an EMBL/GenBank/DDBJ whole genome shotgun (WGS) entry which is preliminary data.</text>
</comment>
<proteinExistence type="predicted"/>
<dbReference type="GeneID" id="55969929"/>
<dbReference type="Proteomes" id="UP000749293">
    <property type="component" value="Unassembled WGS sequence"/>
</dbReference>
<reference evidence="1" key="1">
    <citation type="submission" date="2020-03" db="EMBL/GenBank/DDBJ databases">
        <title>Site-based positive gene gene selection in Geosmithia morbida across the United States reveals a broad range of putative effectors and factors for local host and environmental adapation.</title>
        <authorList>
            <person name="Onufrak A."/>
            <person name="Murdoch R.W."/>
            <person name="Gazis R."/>
            <person name="Huff M."/>
            <person name="Staton M."/>
            <person name="Klingeman W."/>
            <person name="Hadziabdic D."/>
        </authorList>
    </citation>
    <scope>NUCLEOTIDE SEQUENCE</scope>
    <source>
        <strain evidence="1">1262</strain>
    </source>
</reference>
<keyword evidence="2" id="KW-1185">Reference proteome</keyword>
<dbReference type="RefSeq" id="XP_035323514.1">
    <property type="nucleotide sequence ID" value="XM_035465677.1"/>
</dbReference>
<dbReference type="AlphaFoldDB" id="A0A9P5D3E6"/>
<organism evidence="1 2">
    <name type="scientific">Geosmithia morbida</name>
    <dbReference type="NCBI Taxonomy" id="1094350"/>
    <lineage>
        <taxon>Eukaryota</taxon>
        <taxon>Fungi</taxon>
        <taxon>Dikarya</taxon>
        <taxon>Ascomycota</taxon>
        <taxon>Pezizomycotina</taxon>
        <taxon>Sordariomycetes</taxon>
        <taxon>Hypocreomycetidae</taxon>
        <taxon>Hypocreales</taxon>
        <taxon>Bionectriaceae</taxon>
        <taxon>Geosmithia</taxon>
    </lineage>
</organism>
<evidence type="ECO:0000313" key="2">
    <source>
        <dbReference type="Proteomes" id="UP000749293"/>
    </source>
</evidence>